<dbReference type="VEuPathDB" id="FungiDB:TRICI_003322"/>
<dbReference type="GO" id="GO:0002143">
    <property type="term" value="P:tRNA wobble position uridine thiolation"/>
    <property type="evidence" value="ECO:0007669"/>
    <property type="project" value="TreeGrafter"/>
</dbReference>
<dbReference type="Pfam" id="PF10288">
    <property type="entry name" value="CTU2"/>
    <property type="match status" value="1"/>
</dbReference>
<evidence type="ECO:0000313" key="4">
    <source>
        <dbReference type="Proteomes" id="UP000761534"/>
    </source>
</evidence>
<dbReference type="InterPro" id="IPR014729">
    <property type="entry name" value="Rossmann-like_a/b/a_fold"/>
</dbReference>
<evidence type="ECO:0000313" key="3">
    <source>
        <dbReference type="EMBL" id="KAA8912940.1"/>
    </source>
</evidence>
<dbReference type="Proteomes" id="UP000761534">
    <property type="component" value="Unassembled WGS sequence"/>
</dbReference>
<keyword evidence="4" id="KW-1185">Reference proteome</keyword>
<organism evidence="3 4">
    <name type="scientific">Trichomonascus ciferrii</name>
    <dbReference type="NCBI Taxonomy" id="44093"/>
    <lineage>
        <taxon>Eukaryota</taxon>
        <taxon>Fungi</taxon>
        <taxon>Dikarya</taxon>
        <taxon>Ascomycota</taxon>
        <taxon>Saccharomycotina</taxon>
        <taxon>Dipodascomycetes</taxon>
        <taxon>Dipodascales</taxon>
        <taxon>Trichomonascaceae</taxon>
        <taxon>Trichomonascus</taxon>
        <taxon>Trichomonascus ciferrii complex</taxon>
    </lineage>
</organism>
<sequence>MERFKVSYNEPRPPDQHVLLPVSLGPSSMALLDMCVEMIRAQKAIHRGRQGFFLHVVHVMDQEDSSDTRERLERLRERYPECEKIEAVKLPESSKTELVQISRGENISDLDGAMKQVNKTGREDSKGILRKGLIEKIAERNGCQTTIYGHCQTRLAELVIAMTSKGRGSAMPHAINDGGYYPLKDVLSSEVDIYNDLQETCDLIVSRTKPPANVKLQSIDDLVHQYFISVEKDFPSVVSTVVRTANKLASQEEGEDNCSICGGIRGKDTLEWIKKITVNAPIEDAGETLCYGCMVMLRNSADKLQWPRYSVQDIVNEYEL</sequence>
<dbReference type="GO" id="GO:0005829">
    <property type="term" value="C:cytosol"/>
    <property type="evidence" value="ECO:0007669"/>
    <property type="project" value="TreeGrafter"/>
</dbReference>
<name>A0A642V990_9ASCO</name>
<proteinExistence type="predicted"/>
<dbReference type="InterPro" id="IPR019407">
    <property type="entry name" value="CTU2"/>
</dbReference>
<keyword evidence="2" id="KW-0819">tRNA processing</keyword>
<protein>
    <recommendedName>
        <fullName evidence="5">Cytoplasmic tRNA 2-thiolation protein 2</fullName>
    </recommendedName>
</protein>
<dbReference type="SUPFAM" id="SSF52402">
    <property type="entry name" value="Adenine nucleotide alpha hydrolases-like"/>
    <property type="match status" value="1"/>
</dbReference>
<dbReference type="PANTHER" id="PTHR20882">
    <property type="entry name" value="CYTOPLASMIC TRNA 2-THIOLATION PROTEIN 2"/>
    <property type="match status" value="1"/>
</dbReference>
<evidence type="ECO:0000256" key="1">
    <source>
        <dbReference type="ARBA" id="ARBA00022490"/>
    </source>
</evidence>
<evidence type="ECO:0008006" key="5">
    <source>
        <dbReference type="Google" id="ProtNLM"/>
    </source>
</evidence>
<dbReference type="AlphaFoldDB" id="A0A642V990"/>
<dbReference type="GO" id="GO:0000049">
    <property type="term" value="F:tRNA binding"/>
    <property type="evidence" value="ECO:0007669"/>
    <property type="project" value="InterPro"/>
</dbReference>
<gene>
    <name evidence="3" type="ORF">TRICI_003322</name>
</gene>
<evidence type="ECO:0000256" key="2">
    <source>
        <dbReference type="ARBA" id="ARBA00022694"/>
    </source>
</evidence>
<dbReference type="OrthoDB" id="25129at2759"/>
<comment type="caution">
    <text evidence="3">The sequence shown here is derived from an EMBL/GenBank/DDBJ whole genome shotgun (WGS) entry which is preliminary data.</text>
</comment>
<dbReference type="EMBL" id="SWFS01000245">
    <property type="protein sequence ID" value="KAA8912940.1"/>
    <property type="molecule type" value="Genomic_DNA"/>
</dbReference>
<reference evidence="3" key="1">
    <citation type="journal article" date="2019" name="G3 (Bethesda)">
        <title>Genome Assemblies of Two Rare Opportunistic Yeast Pathogens: Diutina rugosa (syn. Candida rugosa) and Trichomonascus ciferrii (syn. Candida ciferrii).</title>
        <authorList>
            <person name="Mixao V."/>
            <person name="Saus E."/>
            <person name="Hansen A.P."/>
            <person name="Lass-Florl C."/>
            <person name="Gabaldon T."/>
        </authorList>
    </citation>
    <scope>NUCLEOTIDE SEQUENCE</scope>
    <source>
        <strain evidence="3">CBS 4856</strain>
    </source>
</reference>
<dbReference type="PANTHER" id="PTHR20882:SF14">
    <property type="entry name" value="CYTOPLASMIC TRNA 2-THIOLATION PROTEIN 2"/>
    <property type="match status" value="1"/>
</dbReference>
<dbReference type="Gene3D" id="3.40.50.620">
    <property type="entry name" value="HUPs"/>
    <property type="match status" value="1"/>
</dbReference>
<dbReference type="GO" id="GO:0016783">
    <property type="term" value="F:sulfurtransferase activity"/>
    <property type="evidence" value="ECO:0007669"/>
    <property type="project" value="TreeGrafter"/>
</dbReference>
<accession>A0A642V990</accession>
<keyword evidence="1" id="KW-0963">Cytoplasm</keyword>